<feature type="region of interest" description="Disordered" evidence="1">
    <location>
        <begin position="530"/>
        <end position="571"/>
    </location>
</feature>
<keyword evidence="2" id="KW-1133">Transmembrane helix</keyword>
<protein>
    <submittedName>
        <fullName evidence="4">Uncharacterized protein</fullName>
    </submittedName>
</protein>
<organism evidence="3 4">
    <name type="scientific">Wuchereria bancrofti</name>
    <dbReference type="NCBI Taxonomy" id="6293"/>
    <lineage>
        <taxon>Eukaryota</taxon>
        <taxon>Metazoa</taxon>
        <taxon>Ecdysozoa</taxon>
        <taxon>Nematoda</taxon>
        <taxon>Chromadorea</taxon>
        <taxon>Rhabditida</taxon>
        <taxon>Spirurina</taxon>
        <taxon>Spiruromorpha</taxon>
        <taxon>Filarioidea</taxon>
        <taxon>Onchocercidae</taxon>
        <taxon>Wuchereria</taxon>
    </lineage>
</organism>
<name>A0AAF5PJD2_WUCBA</name>
<keyword evidence="2" id="KW-0812">Transmembrane</keyword>
<sequence length="571" mass="65171">MHGGRSNCFIFAVLINVIVFITLFVSNYFARHAAVEKTKCNMQNFYNAFTTADIQNIQRKDTKLRRIFTNTTKFPLELMLENYLQIPTNKRESPVNRRYQLLLQNCSHQISIRVKYIIKLHADDCILDPSNYNIYYKRRRRIYHSTVPHTRKSEFLFKINARKIHFIYLNNKLNLLFCEQIGSEATYNVFHYRLRTRNCILQTKLPIPYSRLKRSVFQPRSGGTMLAIILALVIGVPILIILTSLFIIVVIYCCCQKNGTTEDELPKSLIENCRRAEPPPEEQGKYLPEPFDASAFQFKGPLIIECPKLHIFEHDLTNAKPIGSSVKDHVRFDENLNVAYNIGENVEIIIKNYGQGTKIGSAEVIKEDGGDEDDEATNEQENDSRQSIIENGEKIIAKHSKTQNTQSREKKSGTREVSDPRRKSRPVSVRTQKTQPSRYSESSTQTLRVEGEANVRTLNGRSGTDMRECNSNMECEARTRKSKLLRKRASTILLKQTDLDQAPARSRKVMLAKEHDALSIGANIMPTVRTVKSQQRETEDANLSASGSSGSQYKSCNTSEREVGKSVTSGK</sequence>
<feature type="compositionally biased region" description="Basic and acidic residues" evidence="1">
    <location>
        <begin position="407"/>
        <end position="421"/>
    </location>
</feature>
<dbReference type="AlphaFoldDB" id="A0AAF5PJD2"/>
<evidence type="ECO:0000256" key="2">
    <source>
        <dbReference type="SAM" id="Phobius"/>
    </source>
</evidence>
<proteinExistence type="predicted"/>
<feature type="compositionally biased region" description="Acidic residues" evidence="1">
    <location>
        <begin position="369"/>
        <end position="381"/>
    </location>
</feature>
<dbReference type="Proteomes" id="UP000093561">
    <property type="component" value="Unassembled WGS sequence"/>
</dbReference>
<feature type="transmembrane region" description="Helical" evidence="2">
    <location>
        <begin position="6"/>
        <end position="29"/>
    </location>
</feature>
<evidence type="ECO:0000313" key="4">
    <source>
        <dbReference type="WBParaSite" id="mrna-Wban_01537"/>
    </source>
</evidence>
<reference evidence="3" key="2">
    <citation type="journal article" date="2016" name="Mol. Ecol.">
        <title>Population genomics of the filarial nematode parasite Wuchereria bancrofti from mosquitoes.</title>
        <authorList>
            <person name="Small S.T."/>
            <person name="Reimer L.J."/>
            <person name="Tisch D.J."/>
            <person name="King C.L."/>
            <person name="Christensen B.M."/>
            <person name="Siba P.M."/>
            <person name="Kazura J.W."/>
            <person name="Serre D."/>
            <person name="Zimmerman P.A."/>
        </authorList>
    </citation>
    <scope>NUCLEOTIDE SEQUENCE</scope>
    <source>
        <strain evidence="3">pt0022</strain>
    </source>
</reference>
<reference evidence="4" key="3">
    <citation type="submission" date="2024-02" db="UniProtKB">
        <authorList>
            <consortium name="WormBaseParasite"/>
        </authorList>
    </citation>
    <scope>IDENTIFICATION</scope>
    <source>
        <strain evidence="4">pt0022</strain>
    </source>
</reference>
<feature type="transmembrane region" description="Helical" evidence="2">
    <location>
        <begin position="223"/>
        <end position="252"/>
    </location>
</feature>
<accession>A0AAF5PJD2</accession>
<keyword evidence="2" id="KW-0472">Membrane</keyword>
<feature type="region of interest" description="Disordered" evidence="1">
    <location>
        <begin position="366"/>
        <end position="448"/>
    </location>
</feature>
<feature type="compositionally biased region" description="Polar residues" evidence="1">
    <location>
        <begin position="429"/>
        <end position="447"/>
    </location>
</feature>
<dbReference type="WBParaSite" id="mrna-Wban_01537">
    <property type="protein sequence ID" value="mrna-Wban_01537"/>
    <property type="gene ID" value="Wban_01537"/>
</dbReference>
<reference evidence="3" key="1">
    <citation type="submission" date="2015-03" db="EMBL/GenBank/DDBJ databases">
        <title>Wuchereria bancrofti Genome Sequencing Papua New Guinea Strain.</title>
        <authorList>
            <person name="Small S.T."/>
            <person name="Serre D."/>
            <person name="Zimmerman P.A."/>
        </authorList>
    </citation>
    <scope>NUCLEOTIDE SEQUENCE [LARGE SCALE GENOMIC DNA]</scope>
    <source>
        <strain evidence="3">pt0022</strain>
    </source>
</reference>
<evidence type="ECO:0000313" key="3">
    <source>
        <dbReference type="Proteomes" id="UP000093561"/>
    </source>
</evidence>
<evidence type="ECO:0000256" key="1">
    <source>
        <dbReference type="SAM" id="MobiDB-lite"/>
    </source>
</evidence>